<feature type="compositionally biased region" description="Polar residues" evidence="1">
    <location>
        <begin position="256"/>
        <end position="285"/>
    </location>
</feature>
<feature type="compositionally biased region" description="Basic and acidic residues" evidence="1">
    <location>
        <begin position="1"/>
        <end position="10"/>
    </location>
</feature>
<gene>
    <name evidence="2" type="ORF">A7U60_g3763</name>
</gene>
<dbReference type="OrthoDB" id="3367070at2759"/>
<feature type="region of interest" description="Disordered" evidence="1">
    <location>
        <begin position="159"/>
        <end position="291"/>
    </location>
</feature>
<keyword evidence="3" id="KW-1185">Reference proteome</keyword>
<feature type="compositionally biased region" description="Basic and acidic residues" evidence="1">
    <location>
        <begin position="199"/>
        <end position="210"/>
    </location>
</feature>
<feature type="region of interest" description="Disordered" evidence="1">
    <location>
        <begin position="1"/>
        <end position="27"/>
    </location>
</feature>
<feature type="compositionally biased region" description="Polar residues" evidence="1">
    <location>
        <begin position="12"/>
        <end position="27"/>
    </location>
</feature>
<evidence type="ECO:0000313" key="3">
    <source>
        <dbReference type="Proteomes" id="UP000757232"/>
    </source>
</evidence>
<protein>
    <submittedName>
        <fullName evidence="2">Uncharacterized protein</fullName>
    </submittedName>
</protein>
<proteinExistence type="predicted"/>
<name>A0A9Q5HZU2_SANBA</name>
<feature type="compositionally biased region" description="Polar residues" evidence="1">
    <location>
        <begin position="236"/>
        <end position="248"/>
    </location>
</feature>
<dbReference type="AlphaFoldDB" id="A0A9Q5HZU2"/>
<evidence type="ECO:0000313" key="2">
    <source>
        <dbReference type="EMBL" id="OCB89080.1"/>
    </source>
</evidence>
<feature type="compositionally biased region" description="Polar residues" evidence="1">
    <location>
        <begin position="159"/>
        <end position="184"/>
    </location>
</feature>
<sequence>MGLFALRKEGPSSISLSHGEASNPSDRSVTEFIRARFNGRRKRQANLTQLFNHTADPTSIDSSLKIVEQKYASPPVGSGAVQAPRRSDHLLSHRTSSDIVTVTLAHKLNELATAHKEGLLNDDDYRVLRQNLFDSFATHSTPPVEAPVVKSVEPVSLRYSSTSPDDCSTTNSVRAPSLQTQNTNRSSVSTLFRRLRSRSSRDHSMSEQDRTSISSSTPRFPLSPALNSDTRELGRQASTTSVKITHSRQIPPDLRSVSSKKSLQSTMTTSDVGGISRGSTRSFRTNPPPSSFNAKYVSSRLSSLDSNVDRLRSAADIRAAIRSMEAEQQSVIASLSLLSQHQFSSAPYVHTQYLNSRMGISAPLVSSNDSRNGYEWSASDSYSAHIGAIPDENFWMNYGNDEDIQLNELGRRRAEITMRYQQRLDYLKARLKGAEIHERLLRK</sequence>
<reference evidence="2" key="1">
    <citation type="submission" date="2016-06" db="EMBL/GenBank/DDBJ databases">
        <title>Draft Genome sequence of the fungus Inonotus baumii.</title>
        <authorList>
            <person name="Zhu H."/>
            <person name="Lin W."/>
        </authorList>
    </citation>
    <scope>NUCLEOTIDE SEQUENCE</scope>
    <source>
        <strain evidence="2">821</strain>
    </source>
</reference>
<evidence type="ECO:0000256" key="1">
    <source>
        <dbReference type="SAM" id="MobiDB-lite"/>
    </source>
</evidence>
<accession>A0A9Q5HZU2</accession>
<dbReference type="EMBL" id="LNZH02000165">
    <property type="protein sequence ID" value="OCB89080.1"/>
    <property type="molecule type" value="Genomic_DNA"/>
</dbReference>
<comment type="caution">
    <text evidence="2">The sequence shown here is derived from an EMBL/GenBank/DDBJ whole genome shotgun (WGS) entry which is preliminary data.</text>
</comment>
<dbReference type="Proteomes" id="UP000757232">
    <property type="component" value="Unassembled WGS sequence"/>
</dbReference>
<organism evidence="2 3">
    <name type="scientific">Sanghuangporus baumii</name>
    <name type="common">Phellinus baumii</name>
    <dbReference type="NCBI Taxonomy" id="108892"/>
    <lineage>
        <taxon>Eukaryota</taxon>
        <taxon>Fungi</taxon>
        <taxon>Dikarya</taxon>
        <taxon>Basidiomycota</taxon>
        <taxon>Agaricomycotina</taxon>
        <taxon>Agaricomycetes</taxon>
        <taxon>Hymenochaetales</taxon>
        <taxon>Hymenochaetaceae</taxon>
        <taxon>Sanghuangporus</taxon>
    </lineage>
</organism>